<protein>
    <submittedName>
        <fullName evidence="2">Helix-turn-helix transcriptional regulator</fullName>
    </submittedName>
</protein>
<organism evidence="2 3">
    <name type="scientific">Micromonospora fulviviridis</name>
    <dbReference type="NCBI Taxonomy" id="47860"/>
    <lineage>
        <taxon>Bacteria</taxon>
        <taxon>Bacillati</taxon>
        <taxon>Actinomycetota</taxon>
        <taxon>Actinomycetes</taxon>
        <taxon>Micromonosporales</taxon>
        <taxon>Micromonosporaceae</taxon>
        <taxon>Micromonospora</taxon>
    </lineage>
</organism>
<proteinExistence type="predicted"/>
<dbReference type="SMART" id="SM00530">
    <property type="entry name" value="HTH_XRE"/>
    <property type="match status" value="1"/>
</dbReference>
<sequence>MDVDARWWESASFEGRPISAFLAERDISALLRFLRARGFSRARLAGMTGLSETRVRQIAQGRQKVTSYDVLDRIAEGFGIPRRYLGLADKVQPAAVVTGAARRDPPAASDPLIRDSWDDLLDVLAVRSNALGCADLRRPAEGQVRLIASIRETASGPERRRLSATEARWTEFLSWIEANGRNPARADALLDRAHELAVEAGDQHLTSYILMRQSQQALDNGDAVRAVGLARRARQVRAVPPLTTALCLVREAEAHALADDATACHESIDLALRLVSTVQDTADHLGGHCTVNYVRAYDARCRQVLGESAAATRVYEEILAGWRHDGRLDEGLWRADLALAYLDEGEPERAAAEGLSALVVAQATASTRTLRAVGRLLPRLRRHRDLAAVPALTDAYRAALDACHS</sequence>
<dbReference type="CDD" id="cd00093">
    <property type="entry name" value="HTH_XRE"/>
    <property type="match status" value="1"/>
</dbReference>
<evidence type="ECO:0000313" key="3">
    <source>
        <dbReference type="Proteomes" id="UP001550348"/>
    </source>
</evidence>
<dbReference type="EMBL" id="JBEXRX010000274">
    <property type="protein sequence ID" value="MEU0156973.1"/>
    <property type="molecule type" value="Genomic_DNA"/>
</dbReference>
<dbReference type="InterPro" id="IPR001387">
    <property type="entry name" value="Cro/C1-type_HTH"/>
</dbReference>
<dbReference type="Gene3D" id="1.10.260.40">
    <property type="entry name" value="lambda repressor-like DNA-binding domains"/>
    <property type="match status" value="1"/>
</dbReference>
<keyword evidence="3" id="KW-1185">Reference proteome</keyword>
<dbReference type="InterPro" id="IPR010982">
    <property type="entry name" value="Lambda_DNA-bd_dom_sf"/>
</dbReference>
<dbReference type="SUPFAM" id="SSF47413">
    <property type="entry name" value="lambda repressor-like DNA-binding domains"/>
    <property type="match status" value="1"/>
</dbReference>
<dbReference type="RefSeq" id="WP_355668443.1">
    <property type="nucleotide sequence ID" value="NZ_JBEXRX010000274.1"/>
</dbReference>
<evidence type="ECO:0000259" key="1">
    <source>
        <dbReference type="PROSITE" id="PS50943"/>
    </source>
</evidence>
<dbReference type="PROSITE" id="PS50943">
    <property type="entry name" value="HTH_CROC1"/>
    <property type="match status" value="1"/>
</dbReference>
<comment type="caution">
    <text evidence="2">The sequence shown here is derived from an EMBL/GenBank/DDBJ whole genome shotgun (WGS) entry which is preliminary data.</text>
</comment>
<accession>A0ABV2VW13</accession>
<evidence type="ECO:0000313" key="2">
    <source>
        <dbReference type="EMBL" id="MEU0156973.1"/>
    </source>
</evidence>
<name>A0ABV2VW13_9ACTN</name>
<gene>
    <name evidence="2" type="ORF">ABZ071_34950</name>
</gene>
<reference evidence="2 3" key="1">
    <citation type="submission" date="2024-06" db="EMBL/GenBank/DDBJ databases">
        <title>The Natural Products Discovery Center: Release of the First 8490 Sequenced Strains for Exploring Actinobacteria Biosynthetic Diversity.</title>
        <authorList>
            <person name="Kalkreuter E."/>
            <person name="Kautsar S.A."/>
            <person name="Yang D."/>
            <person name="Bader C.D."/>
            <person name="Teijaro C.N."/>
            <person name="Fluegel L."/>
            <person name="Davis C.M."/>
            <person name="Simpson J.R."/>
            <person name="Lauterbach L."/>
            <person name="Steele A.D."/>
            <person name="Gui C."/>
            <person name="Meng S."/>
            <person name="Li G."/>
            <person name="Viehrig K."/>
            <person name="Ye F."/>
            <person name="Su P."/>
            <person name="Kiefer A.F."/>
            <person name="Nichols A."/>
            <person name="Cepeda A.J."/>
            <person name="Yan W."/>
            <person name="Fan B."/>
            <person name="Jiang Y."/>
            <person name="Adhikari A."/>
            <person name="Zheng C.-J."/>
            <person name="Schuster L."/>
            <person name="Cowan T.M."/>
            <person name="Smanski M.J."/>
            <person name="Chevrette M.G."/>
            <person name="De Carvalho L.P.S."/>
            <person name="Shen B."/>
        </authorList>
    </citation>
    <scope>NUCLEOTIDE SEQUENCE [LARGE SCALE GENOMIC DNA]</scope>
    <source>
        <strain evidence="2 3">NPDC006286</strain>
    </source>
</reference>
<dbReference type="Proteomes" id="UP001550348">
    <property type="component" value="Unassembled WGS sequence"/>
</dbReference>
<feature type="domain" description="HTH cro/C1-type" evidence="1">
    <location>
        <begin position="30"/>
        <end position="85"/>
    </location>
</feature>
<dbReference type="Pfam" id="PF13560">
    <property type="entry name" value="HTH_31"/>
    <property type="match status" value="1"/>
</dbReference>